<dbReference type="EMBL" id="JH660647">
    <property type="protein sequence ID" value="EIM25379.1"/>
    <property type="molecule type" value="Genomic_DNA"/>
</dbReference>
<dbReference type="PATRIC" id="fig|864069.3.peg.6539"/>
<evidence type="ECO:0000313" key="2">
    <source>
        <dbReference type="Proteomes" id="UP000003947"/>
    </source>
</evidence>
<proteinExistence type="predicted"/>
<gene>
    <name evidence="1" type="ORF">MicloDRAFT_00061050</name>
</gene>
<organism evidence="1 2">
    <name type="scientific">Microvirga lotononidis</name>
    <dbReference type="NCBI Taxonomy" id="864069"/>
    <lineage>
        <taxon>Bacteria</taxon>
        <taxon>Pseudomonadati</taxon>
        <taxon>Pseudomonadota</taxon>
        <taxon>Alphaproteobacteria</taxon>
        <taxon>Hyphomicrobiales</taxon>
        <taxon>Methylobacteriaceae</taxon>
        <taxon>Microvirga</taxon>
    </lineage>
</organism>
<reference evidence="1 2" key="1">
    <citation type="submission" date="2012-02" db="EMBL/GenBank/DDBJ databases">
        <title>Improved High-Quality Draft sequence of Microvirga sp. WSM3557.</title>
        <authorList>
            <consortium name="US DOE Joint Genome Institute"/>
            <person name="Lucas S."/>
            <person name="Han J."/>
            <person name="Lapidus A."/>
            <person name="Cheng J.-F."/>
            <person name="Goodwin L."/>
            <person name="Pitluck S."/>
            <person name="Peters L."/>
            <person name="Zhang X."/>
            <person name="Detter J.C."/>
            <person name="Han C."/>
            <person name="Tapia R."/>
            <person name="Land M."/>
            <person name="Hauser L."/>
            <person name="Kyrpides N."/>
            <person name="Ivanova N."/>
            <person name="Pagani I."/>
            <person name="Brau L."/>
            <person name="Yates R."/>
            <person name="O'Hara G."/>
            <person name="Rui T."/>
            <person name="Howieson J."/>
            <person name="Reeve W."/>
            <person name="Woyke T."/>
        </authorList>
    </citation>
    <scope>NUCLEOTIDE SEQUENCE [LARGE SCALE GENOMIC DNA]</scope>
    <source>
        <strain evidence="1 2">WSM3557</strain>
    </source>
</reference>
<dbReference type="Proteomes" id="UP000003947">
    <property type="component" value="Unassembled WGS sequence"/>
</dbReference>
<name>I4YN37_9HYPH</name>
<dbReference type="AlphaFoldDB" id="I4YN37"/>
<accession>I4YN37</accession>
<evidence type="ECO:0000313" key="1">
    <source>
        <dbReference type="EMBL" id="EIM25379.1"/>
    </source>
</evidence>
<dbReference type="RefSeq" id="WP_009493828.1">
    <property type="nucleotide sequence ID" value="NZ_CP141048.1"/>
</dbReference>
<sequence length="76" mass="8207">MTLREALDGALEEALQRQSFAPLEHLFGAEEAAMAACERLAAALAAAEQRCVLLRVALAHERDLAASGPIAWNRLH</sequence>
<dbReference type="HOGENOM" id="CLU_2650428_0_0_5"/>
<keyword evidence="2" id="KW-1185">Reference proteome</keyword>
<protein>
    <submittedName>
        <fullName evidence="1">Uncharacterized protein</fullName>
    </submittedName>
</protein>